<keyword evidence="5" id="KW-0648">Protein biosynthesis</keyword>
<evidence type="ECO:0000313" key="12">
    <source>
        <dbReference type="EMBL" id="ELR20118.1"/>
    </source>
</evidence>
<comment type="subcellular location">
    <subcellularLocation>
        <location evidence="1">Mitochondrion</location>
    </subcellularLocation>
</comment>
<dbReference type="SUPFAM" id="SSF52156">
    <property type="entry name" value="Initiation factor IF2/eIF5b, domain 3"/>
    <property type="match status" value="1"/>
</dbReference>
<dbReference type="NCBIfam" id="TIGR00487">
    <property type="entry name" value="IF-2"/>
    <property type="match status" value="1"/>
</dbReference>
<evidence type="ECO:0000256" key="7">
    <source>
        <dbReference type="ARBA" id="ARBA00023128"/>
    </source>
</evidence>
<dbReference type="FunFam" id="2.40.30.10:FF:000008">
    <property type="entry name" value="Translation initiation factor IF-2"/>
    <property type="match status" value="1"/>
</dbReference>
<dbReference type="SUPFAM" id="SSF50447">
    <property type="entry name" value="Translation proteins"/>
    <property type="match status" value="2"/>
</dbReference>
<feature type="domain" description="Tr-type G" evidence="11">
    <location>
        <begin position="107"/>
        <end position="277"/>
    </location>
</feature>
<accession>L8H5X0</accession>
<dbReference type="FunFam" id="3.40.50.10050:FF:000001">
    <property type="entry name" value="Translation initiation factor IF-2"/>
    <property type="match status" value="1"/>
</dbReference>
<dbReference type="NCBIfam" id="TIGR00231">
    <property type="entry name" value="small_GTP"/>
    <property type="match status" value="1"/>
</dbReference>
<evidence type="ECO:0000256" key="2">
    <source>
        <dbReference type="ARBA" id="ARBA00007733"/>
    </source>
</evidence>
<dbReference type="GO" id="GO:0005525">
    <property type="term" value="F:GTP binding"/>
    <property type="evidence" value="ECO:0007669"/>
    <property type="project" value="UniProtKB-KW"/>
</dbReference>
<dbReference type="SUPFAM" id="SSF52540">
    <property type="entry name" value="P-loop containing nucleoside triphosphate hydrolases"/>
    <property type="match status" value="1"/>
</dbReference>
<dbReference type="Pfam" id="PF22042">
    <property type="entry name" value="EF-G_D2"/>
    <property type="match status" value="1"/>
</dbReference>
<evidence type="ECO:0000256" key="3">
    <source>
        <dbReference type="ARBA" id="ARBA00022540"/>
    </source>
</evidence>
<dbReference type="Proteomes" id="UP000011083">
    <property type="component" value="Unassembled WGS sequence"/>
</dbReference>
<dbReference type="Pfam" id="PF00009">
    <property type="entry name" value="GTP_EFTU"/>
    <property type="match status" value="1"/>
</dbReference>
<keyword evidence="7" id="KW-0496">Mitochondrion</keyword>
<gene>
    <name evidence="12" type="ORF">ACA1_115380</name>
</gene>
<evidence type="ECO:0000256" key="10">
    <source>
        <dbReference type="ARBA" id="ARBA00044200"/>
    </source>
</evidence>
<keyword evidence="8" id="KW-0342">GTP-binding</keyword>
<dbReference type="PROSITE" id="PS51722">
    <property type="entry name" value="G_TR_2"/>
    <property type="match status" value="1"/>
</dbReference>
<dbReference type="GO" id="GO:0005739">
    <property type="term" value="C:mitochondrion"/>
    <property type="evidence" value="ECO:0007669"/>
    <property type="project" value="UniProtKB-SubCell"/>
</dbReference>
<dbReference type="GeneID" id="14920962"/>
<dbReference type="InterPro" id="IPR044145">
    <property type="entry name" value="IF2_II"/>
</dbReference>
<dbReference type="OrthoDB" id="361630at2759"/>
<dbReference type="InterPro" id="IPR005225">
    <property type="entry name" value="Small_GTP-bd"/>
</dbReference>
<dbReference type="OMA" id="TIVCYQI"/>
<dbReference type="InterPro" id="IPR027417">
    <property type="entry name" value="P-loop_NTPase"/>
</dbReference>
<dbReference type="EMBL" id="KB007926">
    <property type="protein sequence ID" value="ELR20118.1"/>
    <property type="molecule type" value="Genomic_DNA"/>
</dbReference>
<evidence type="ECO:0000256" key="9">
    <source>
        <dbReference type="ARBA" id="ARBA00025162"/>
    </source>
</evidence>
<dbReference type="VEuPathDB" id="AmoebaDB:ACA1_115380"/>
<proteinExistence type="inferred from homology"/>
<dbReference type="GO" id="GO:0003924">
    <property type="term" value="F:GTPase activity"/>
    <property type="evidence" value="ECO:0007669"/>
    <property type="project" value="InterPro"/>
</dbReference>
<dbReference type="InterPro" id="IPR036925">
    <property type="entry name" value="TIF_IF2_dom3_sf"/>
</dbReference>
<dbReference type="RefSeq" id="XP_004342228.1">
    <property type="nucleotide sequence ID" value="XM_004342179.1"/>
</dbReference>
<dbReference type="Pfam" id="PF11987">
    <property type="entry name" value="IF-2"/>
    <property type="match status" value="1"/>
</dbReference>
<dbReference type="FunFam" id="3.40.50.300:FF:000019">
    <property type="entry name" value="Translation initiation factor IF-2"/>
    <property type="match status" value="1"/>
</dbReference>
<evidence type="ECO:0000256" key="8">
    <source>
        <dbReference type="ARBA" id="ARBA00023134"/>
    </source>
</evidence>
<dbReference type="Gene3D" id="3.40.50.300">
    <property type="entry name" value="P-loop containing nucleotide triphosphate hydrolases"/>
    <property type="match status" value="1"/>
</dbReference>
<dbReference type="CDD" id="cd03702">
    <property type="entry name" value="IF2_mtIF2_II"/>
    <property type="match status" value="1"/>
</dbReference>
<dbReference type="AlphaFoldDB" id="L8H5X0"/>
<keyword evidence="4" id="KW-0547">Nucleotide-binding</keyword>
<evidence type="ECO:0000256" key="5">
    <source>
        <dbReference type="ARBA" id="ARBA00022917"/>
    </source>
</evidence>
<name>L8H5X0_ACACF</name>
<dbReference type="InterPro" id="IPR053905">
    <property type="entry name" value="EF-G-like_DII"/>
</dbReference>
<dbReference type="Gene3D" id="2.40.30.10">
    <property type="entry name" value="Translation factors"/>
    <property type="match status" value="2"/>
</dbReference>
<dbReference type="KEGG" id="acan:ACA1_115380"/>
<dbReference type="Gene3D" id="3.40.50.10050">
    <property type="entry name" value="Translation initiation factor IF- 2, domain 3"/>
    <property type="match status" value="1"/>
</dbReference>
<dbReference type="CDD" id="cd01887">
    <property type="entry name" value="IF2_eIF5B"/>
    <property type="match status" value="1"/>
</dbReference>
<comment type="function">
    <text evidence="9">One of the essential components for the initiation of protein synthesis. Protects formylmethionyl-tRNA from spontaneous hydrolysis and promotes its binding to the 30S ribosomal subunits. Also involved in the hydrolysis of GTP during the formation of the 70S ribosomal complex.</text>
</comment>
<evidence type="ECO:0000259" key="11">
    <source>
        <dbReference type="PROSITE" id="PS51722"/>
    </source>
</evidence>
<dbReference type="InterPro" id="IPR009000">
    <property type="entry name" value="Transl_B-barrel_sf"/>
</dbReference>
<comment type="similarity">
    <text evidence="2">Belongs to the TRAFAC class translation factor GTPase superfamily. Classic translation factor GTPase family. IF-2 subfamily.</text>
</comment>
<evidence type="ECO:0000256" key="4">
    <source>
        <dbReference type="ARBA" id="ARBA00022741"/>
    </source>
</evidence>
<dbReference type="InterPro" id="IPR015760">
    <property type="entry name" value="TIF_IF2"/>
</dbReference>
<dbReference type="GO" id="GO:0003743">
    <property type="term" value="F:translation initiation factor activity"/>
    <property type="evidence" value="ECO:0007669"/>
    <property type="project" value="UniProtKB-KW"/>
</dbReference>
<keyword evidence="3 12" id="KW-0396">Initiation factor</keyword>
<evidence type="ECO:0000256" key="1">
    <source>
        <dbReference type="ARBA" id="ARBA00004173"/>
    </source>
</evidence>
<protein>
    <recommendedName>
        <fullName evidence="10">Translation initiation factor IF-2, mitochondrial</fullName>
    </recommendedName>
</protein>
<organism evidence="12 13">
    <name type="scientific">Acanthamoeba castellanii (strain ATCC 30010 / Neff)</name>
    <dbReference type="NCBI Taxonomy" id="1257118"/>
    <lineage>
        <taxon>Eukaryota</taxon>
        <taxon>Amoebozoa</taxon>
        <taxon>Discosea</taxon>
        <taxon>Longamoebia</taxon>
        <taxon>Centramoebida</taxon>
        <taxon>Acanthamoebidae</taxon>
        <taxon>Acanthamoeba</taxon>
    </lineage>
</organism>
<evidence type="ECO:0000256" key="6">
    <source>
        <dbReference type="ARBA" id="ARBA00022946"/>
    </source>
</evidence>
<dbReference type="InterPro" id="IPR000178">
    <property type="entry name" value="TF_IF2_bacterial-like"/>
</dbReference>
<reference evidence="12 13" key="1">
    <citation type="journal article" date="2013" name="Genome Biol.">
        <title>Genome of Acanthamoeba castellanii highlights extensive lateral gene transfer and early evolution of tyrosine kinase signaling.</title>
        <authorList>
            <person name="Clarke M."/>
            <person name="Lohan A.J."/>
            <person name="Liu B."/>
            <person name="Lagkouvardos I."/>
            <person name="Roy S."/>
            <person name="Zafar N."/>
            <person name="Bertelli C."/>
            <person name="Schilde C."/>
            <person name="Kianianmomeni A."/>
            <person name="Burglin T.R."/>
            <person name="Frech C."/>
            <person name="Turcotte B."/>
            <person name="Kopec K.O."/>
            <person name="Synnott J.M."/>
            <person name="Choo C."/>
            <person name="Paponov I."/>
            <person name="Finkler A."/>
            <person name="Soon Heng Tan C."/>
            <person name="Hutchins A.P."/>
            <person name="Weinmeier T."/>
            <person name="Rattei T."/>
            <person name="Chu J.S."/>
            <person name="Gimenez G."/>
            <person name="Irimia M."/>
            <person name="Rigden D.J."/>
            <person name="Fitzpatrick D.A."/>
            <person name="Lorenzo-Morales J."/>
            <person name="Bateman A."/>
            <person name="Chiu C.H."/>
            <person name="Tang P."/>
            <person name="Hegemann P."/>
            <person name="Fromm H."/>
            <person name="Raoult D."/>
            <person name="Greub G."/>
            <person name="Miranda-Saavedra D."/>
            <person name="Chen N."/>
            <person name="Nash P."/>
            <person name="Ginger M.L."/>
            <person name="Horn M."/>
            <person name="Schaap P."/>
            <person name="Caler L."/>
            <person name="Loftus B."/>
        </authorList>
    </citation>
    <scope>NUCLEOTIDE SEQUENCE [LARGE SCALE GENOMIC DNA]</scope>
    <source>
        <strain evidence="12 13">Neff</strain>
    </source>
</reference>
<dbReference type="InterPro" id="IPR023115">
    <property type="entry name" value="TIF_IF2_dom3"/>
</dbReference>
<dbReference type="STRING" id="1257118.L8H5X0"/>
<dbReference type="PANTHER" id="PTHR43381:SF20">
    <property type="entry name" value="TRANSLATION INITIATION FACTOR IF-2, MITOCHONDRIAL"/>
    <property type="match status" value="1"/>
</dbReference>
<sequence>MVRKRLAATRKRKLEELKERKAKPKEISIPSRATPKNLSAVTGLSTIDILKVAIKCGHEPRTVDDVLPPELVDILCEELYFVPRRSDLNEGTGMKLTRTIDEADMVPRPPIVAVMGHVNHGKTSLLDALRKTSVVDVEEGRITQRLSASMVQLSSGQKITFMDTPGHNAFAAMRQRGAAMTDMVILVVAADEGVMQQTEEAIEVTREANVPLLVAINKIEKEGANPSKVKRQLLQHGVILEEFGGDVQCVELSASTGKNLDELTDAILLQAEMLDLRADPNGPAESVVIESKIDKGRGVVGTVLVRQGQLKLNNFFVAGGTWGRVRGLTDWLGRSTTKADPSTPVEVIGFKTKILPDPGDDLVVVLGEEQAKQILDYRKERLHAKEALTDVVQASDPAARAAAAKQEMEKALNVVIKADIGGTLQAVESTISQFPQDEVKLRIIKSAVGDISTTDIGLAKDTGAVVFGFNVPPMNSVLELARVEKVDINNYSIIYQLADDIKKRLESMLAPREVEEEVGRGDVLSVFSVTMPNREQHNVAGLRVVRGALDSRLRVRLLRRNKDVNADEEYAALYDGPIESLKKFKDDVTLAKKGDECGLALPKWNDLRPGDIISCYRMKQVPRKFGDPK</sequence>
<keyword evidence="13" id="KW-1185">Reference proteome</keyword>
<keyword evidence="6" id="KW-0809">Transit peptide</keyword>
<dbReference type="HAMAP" id="MF_00100_B">
    <property type="entry name" value="IF_2_B"/>
    <property type="match status" value="1"/>
</dbReference>
<evidence type="ECO:0000313" key="13">
    <source>
        <dbReference type="Proteomes" id="UP000011083"/>
    </source>
</evidence>
<dbReference type="InterPro" id="IPR000795">
    <property type="entry name" value="T_Tr_GTP-bd_dom"/>
</dbReference>
<dbReference type="PANTHER" id="PTHR43381">
    <property type="entry name" value="TRANSLATION INITIATION FACTOR IF-2-RELATED"/>
    <property type="match status" value="1"/>
</dbReference>